<dbReference type="PATRIC" id="fig|162209.4.peg.4769"/>
<feature type="transmembrane region" description="Helical" evidence="1">
    <location>
        <begin position="73"/>
        <end position="103"/>
    </location>
</feature>
<keyword evidence="1" id="KW-0812">Transmembrane</keyword>
<name>A0A0U2VNE7_9BACL</name>
<reference evidence="3" key="1">
    <citation type="submission" date="2015-12" db="EMBL/GenBank/DDBJ databases">
        <title>Complete genome sequences of two moderately thermophilic Paenibacillus species.</title>
        <authorList>
            <person name="Butler R.III."/>
            <person name="Wang J."/>
            <person name="Stark B.C."/>
            <person name="Pombert J.-F."/>
        </authorList>
    </citation>
    <scope>NUCLEOTIDE SEQUENCE [LARGE SCALE GENOMIC DNA]</scope>
    <source>
        <strain evidence="3">32O-Y</strain>
    </source>
</reference>
<evidence type="ECO:0000313" key="2">
    <source>
        <dbReference type="EMBL" id="ALS24803.1"/>
    </source>
</evidence>
<dbReference type="NCBIfam" id="TIGR02893">
    <property type="entry name" value="spore_yabQ"/>
    <property type="match status" value="1"/>
</dbReference>
<keyword evidence="1" id="KW-0472">Membrane</keyword>
<dbReference type="Proteomes" id="UP000061660">
    <property type="component" value="Chromosome"/>
</dbReference>
<dbReference type="KEGG" id="pnp:IJ22_45220"/>
<dbReference type="RefSeq" id="WP_062410340.1">
    <property type="nucleotide sequence ID" value="NZ_CP013652.1"/>
</dbReference>
<feature type="transmembrane region" description="Helical" evidence="1">
    <location>
        <begin position="6"/>
        <end position="30"/>
    </location>
</feature>
<sequence length="193" mass="22320">MTLQIQFVTLGMMSAGGLALGVLFDMYRVLAGQLKVPSWMKAVLDLLYWFIGTLIVFRLLYESNWGEVRPFIFLGLGIGIVLYFLVFSRAVIWVIRLLIRIVLAAVRIGKQLIRVFIVKPAIGLYRFLIIFLGFLLAVAIFLYKTVIQLCYPVRKLLVWLVRPIGRWIRARIPVPAWMKQMITTVAAWLQKFR</sequence>
<keyword evidence="3" id="KW-1185">Reference proteome</keyword>
<protein>
    <submittedName>
        <fullName evidence="2">Spore cortex biosynthesis protein YabQ</fullName>
    </submittedName>
</protein>
<reference evidence="2 3" key="2">
    <citation type="journal article" date="2016" name="Genome Announc.">
        <title>Complete Genome Sequences of Two Interactive Moderate Thermophiles, Paenibacillus napthalenovorans 32O-Y and Paenibacillus sp. 32O-W.</title>
        <authorList>
            <person name="Butler R.R.III."/>
            <person name="Wang J."/>
            <person name="Stark B.C."/>
            <person name="Pombert J.F."/>
        </authorList>
    </citation>
    <scope>NUCLEOTIDE SEQUENCE [LARGE SCALE GENOMIC DNA]</scope>
    <source>
        <strain evidence="2 3">32O-Y</strain>
    </source>
</reference>
<proteinExistence type="predicted"/>
<gene>
    <name evidence="2" type="ORF">IJ22_45220</name>
</gene>
<dbReference type="OrthoDB" id="1653819at2"/>
<accession>A0A0U2VNE7</accession>
<dbReference type="AlphaFoldDB" id="A0A0U2VNE7"/>
<dbReference type="Pfam" id="PF09578">
    <property type="entry name" value="Spore_YabQ"/>
    <property type="match status" value="1"/>
</dbReference>
<dbReference type="InterPro" id="IPR019074">
    <property type="entry name" value="YabQ"/>
</dbReference>
<dbReference type="STRING" id="162209.IJ22_45220"/>
<evidence type="ECO:0000256" key="1">
    <source>
        <dbReference type="SAM" id="Phobius"/>
    </source>
</evidence>
<dbReference type="EMBL" id="CP013652">
    <property type="protein sequence ID" value="ALS24803.1"/>
    <property type="molecule type" value="Genomic_DNA"/>
</dbReference>
<feature type="transmembrane region" description="Helical" evidence="1">
    <location>
        <begin position="124"/>
        <end position="143"/>
    </location>
</feature>
<evidence type="ECO:0000313" key="3">
    <source>
        <dbReference type="Proteomes" id="UP000061660"/>
    </source>
</evidence>
<organism evidence="2 3">
    <name type="scientific">Paenibacillus naphthalenovorans</name>
    <dbReference type="NCBI Taxonomy" id="162209"/>
    <lineage>
        <taxon>Bacteria</taxon>
        <taxon>Bacillati</taxon>
        <taxon>Bacillota</taxon>
        <taxon>Bacilli</taxon>
        <taxon>Bacillales</taxon>
        <taxon>Paenibacillaceae</taxon>
        <taxon>Paenibacillus</taxon>
    </lineage>
</organism>
<keyword evidence="1" id="KW-1133">Transmembrane helix</keyword>
<feature type="transmembrane region" description="Helical" evidence="1">
    <location>
        <begin position="42"/>
        <end position="61"/>
    </location>
</feature>